<comment type="caution">
    <text evidence="1">The sequence shown here is derived from an EMBL/GenBank/DDBJ whole genome shotgun (WGS) entry which is preliminary data.</text>
</comment>
<dbReference type="EMBL" id="QWEY01000008">
    <property type="protein sequence ID" value="RGP36398.1"/>
    <property type="molecule type" value="Genomic_DNA"/>
</dbReference>
<evidence type="ECO:0000313" key="2">
    <source>
        <dbReference type="Proteomes" id="UP000284547"/>
    </source>
</evidence>
<sequence>MSDHTCTTARAQPAAAGGGARFWNRFADRYAARPIKDVAAYEALLSDVAARLRKTDRVLEIGCGTGGTAIRLAPHVSQFTATDFSTEMIRIAAAKPAPDNLHFKTSNAETALDGGPFDAICAFNVLHLVDDLPGLLSGIHAQLRPGGLLISKTWCFADLGRKLRLLFGVLRVIGLFPPSATLGVAHLRQAIQDAGFEIVDQRVFGERPQNPYIVARRPTALAEP</sequence>
<dbReference type="CDD" id="cd02440">
    <property type="entry name" value="AdoMet_MTases"/>
    <property type="match status" value="1"/>
</dbReference>
<dbReference type="PANTHER" id="PTHR43861">
    <property type="entry name" value="TRANS-ACONITATE 2-METHYLTRANSFERASE-RELATED"/>
    <property type="match status" value="1"/>
</dbReference>
<keyword evidence="2" id="KW-1185">Reference proteome</keyword>
<gene>
    <name evidence="1" type="ORF">D1012_14455</name>
</gene>
<reference evidence="1 2" key="1">
    <citation type="submission" date="2018-08" db="EMBL/GenBank/DDBJ databases">
        <title>Flavobacterium tibetense sp. nov., isolated from a wetland YonghuCo on Tibetan Plateau.</title>
        <authorList>
            <person name="Phurbu D."/>
            <person name="Lu H."/>
            <person name="Xing P."/>
        </authorList>
    </citation>
    <scope>NUCLEOTIDE SEQUENCE [LARGE SCALE GENOMIC DNA]</scope>
    <source>
        <strain evidence="1 2">DJC</strain>
    </source>
</reference>
<dbReference type="SUPFAM" id="SSF53335">
    <property type="entry name" value="S-adenosyl-L-methionine-dependent methyltransferases"/>
    <property type="match status" value="1"/>
</dbReference>
<keyword evidence="1" id="KW-0808">Transferase</keyword>
<dbReference type="RefSeq" id="WP_118153558.1">
    <property type="nucleotide sequence ID" value="NZ_QWEY01000008.1"/>
</dbReference>
<evidence type="ECO:0000313" key="1">
    <source>
        <dbReference type="EMBL" id="RGP36398.1"/>
    </source>
</evidence>
<protein>
    <submittedName>
        <fullName evidence="1">Class I SAM-dependent methyltransferase</fullName>
    </submittedName>
</protein>
<dbReference type="AlphaFoldDB" id="A0A411Z027"/>
<keyword evidence="1" id="KW-0489">Methyltransferase</keyword>
<accession>A0A411Z027</accession>
<proteinExistence type="predicted"/>
<dbReference type="Gene3D" id="3.40.50.150">
    <property type="entry name" value="Vaccinia Virus protein VP39"/>
    <property type="match status" value="1"/>
</dbReference>
<organism evidence="1 2">
    <name type="scientific">Pseudotabrizicola alkalilacus</name>
    <dbReference type="NCBI Taxonomy" id="2305252"/>
    <lineage>
        <taxon>Bacteria</taxon>
        <taxon>Pseudomonadati</taxon>
        <taxon>Pseudomonadota</taxon>
        <taxon>Alphaproteobacteria</taxon>
        <taxon>Rhodobacterales</taxon>
        <taxon>Paracoccaceae</taxon>
        <taxon>Pseudotabrizicola</taxon>
    </lineage>
</organism>
<dbReference type="GO" id="GO:0008168">
    <property type="term" value="F:methyltransferase activity"/>
    <property type="evidence" value="ECO:0007669"/>
    <property type="project" value="UniProtKB-KW"/>
</dbReference>
<dbReference type="OrthoDB" id="5642573at2"/>
<dbReference type="Proteomes" id="UP000284547">
    <property type="component" value="Unassembled WGS sequence"/>
</dbReference>
<name>A0A411Z027_9RHOB</name>
<dbReference type="InterPro" id="IPR029063">
    <property type="entry name" value="SAM-dependent_MTases_sf"/>
</dbReference>
<dbReference type="Pfam" id="PF13489">
    <property type="entry name" value="Methyltransf_23"/>
    <property type="match status" value="1"/>
</dbReference>
<dbReference type="GO" id="GO:0032259">
    <property type="term" value="P:methylation"/>
    <property type="evidence" value="ECO:0007669"/>
    <property type="project" value="UniProtKB-KW"/>
</dbReference>